<evidence type="ECO:0000313" key="3">
    <source>
        <dbReference type="Proteomes" id="UP000087171"/>
    </source>
</evidence>
<protein>
    <submittedName>
        <fullName evidence="4">Protein MAIN-LIKE 1-like</fullName>
    </submittedName>
</protein>
<proteinExistence type="predicted"/>
<keyword evidence="3" id="KW-1185">Reference proteome</keyword>
<dbReference type="GO" id="GO:0010073">
    <property type="term" value="P:meristem maintenance"/>
    <property type="evidence" value="ECO:0007669"/>
    <property type="project" value="InterPro"/>
</dbReference>
<accession>A0A1S3EBQ9</accession>
<dbReference type="PANTHER" id="PTHR46033:SF8">
    <property type="entry name" value="PROTEIN MAINTENANCE OF MERISTEMS-LIKE"/>
    <property type="match status" value="1"/>
</dbReference>
<name>A0A1S3EBQ9_CICAR</name>
<dbReference type="AlphaFoldDB" id="A0A1S3EBQ9"/>
<dbReference type="RefSeq" id="XP_012573265.1">
    <property type="nucleotide sequence ID" value="XM_012717811.1"/>
</dbReference>
<reference evidence="3" key="1">
    <citation type="journal article" date="2013" name="Nat. Biotechnol.">
        <title>Draft genome sequence of chickpea (Cicer arietinum) provides a resource for trait improvement.</title>
        <authorList>
            <person name="Varshney R.K."/>
            <person name="Song C."/>
            <person name="Saxena R.K."/>
            <person name="Azam S."/>
            <person name="Yu S."/>
            <person name="Sharpe A.G."/>
            <person name="Cannon S."/>
            <person name="Baek J."/>
            <person name="Rosen B.D."/>
            <person name="Tar'an B."/>
            <person name="Millan T."/>
            <person name="Zhang X."/>
            <person name="Ramsay L.D."/>
            <person name="Iwata A."/>
            <person name="Wang Y."/>
            <person name="Nelson W."/>
            <person name="Farmer A.D."/>
            <person name="Gaur P.M."/>
            <person name="Soderlund C."/>
            <person name="Penmetsa R.V."/>
            <person name="Xu C."/>
            <person name="Bharti A.K."/>
            <person name="He W."/>
            <person name="Winter P."/>
            <person name="Zhao S."/>
            <person name="Hane J.K."/>
            <person name="Carrasquilla-Garcia N."/>
            <person name="Condie J.A."/>
            <person name="Upadhyaya H.D."/>
            <person name="Luo M.C."/>
            <person name="Thudi M."/>
            <person name="Gowda C.L."/>
            <person name="Singh N.P."/>
            <person name="Lichtenzveig J."/>
            <person name="Gali K.K."/>
            <person name="Rubio J."/>
            <person name="Nadarajan N."/>
            <person name="Dolezel J."/>
            <person name="Bansal K.C."/>
            <person name="Xu X."/>
            <person name="Edwards D."/>
            <person name="Zhang G."/>
            <person name="Kahl G."/>
            <person name="Gil J."/>
            <person name="Singh K.B."/>
            <person name="Datta S.K."/>
            <person name="Jackson S.A."/>
            <person name="Wang J."/>
            <person name="Cook D.R."/>
        </authorList>
    </citation>
    <scope>NUCLEOTIDE SEQUENCE [LARGE SCALE GENOMIC DNA]</scope>
    <source>
        <strain evidence="3">cv. CDC Frontier</strain>
    </source>
</reference>
<feature type="compositionally biased region" description="Polar residues" evidence="1">
    <location>
        <begin position="37"/>
        <end position="46"/>
    </location>
</feature>
<dbReference type="Pfam" id="PF10536">
    <property type="entry name" value="PMD"/>
    <property type="match status" value="1"/>
</dbReference>
<gene>
    <name evidence="4" type="primary">LOC105852445</name>
</gene>
<feature type="domain" description="Aminotransferase-like plant mobile" evidence="2">
    <location>
        <begin position="144"/>
        <end position="230"/>
    </location>
</feature>
<dbReference type="InterPro" id="IPR044824">
    <property type="entry name" value="MAIN-like"/>
</dbReference>
<sequence>MQPSHSKLNENSTGHNTDMVRTMFTDIEGRVILNEGTSNAESNANSHRIRPTAFARAQRRRVQRQQEEAQPEPQTADIDEPPQDVGYPGGPVDSYVLRTFGDHVATRLWDGEDRGELRVFSNGKKLKEAVIEDEEVEQLVKSSGLYSLLKCSYEMIDKGIISAFVERWHRDTSSFHLPIGEMTITLDDMSSLLHIPITGAFFSVNVFNKDEGANILAELLGVSHGVAYAEFNVTRTATVRYSWLLDVYHQRCREQR</sequence>
<feature type="region of interest" description="Disordered" evidence="1">
    <location>
        <begin position="37"/>
        <end position="92"/>
    </location>
</feature>
<dbReference type="Proteomes" id="UP000087171">
    <property type="component" value="Chromosome Ca6"/>
</dbReference>
<evidence type="ECO:0000313" key="4">
    <source>
        <dbReference type="RefSeq" id="XP_012573265.1"/>
    </source>
</evidence>
<evidence type="ECO:0000256" key="1">
    <source>
        <dbReference type="SAM" id="MobiDB-lite"/>
    </source>
</evidence>
<dbReference type="OrthoDB" id="1436252at2759"/>
<dbReference type="PaxDb" id="3827-XP_004488876.1"/>
<organism evidence="3 4">
    <name type="scientific">Cicer arietinum</name>
    <name type="common">Chickpea</name>
    <name type="synonym">Garbanzo</name>
    <dbReference type="NCBI Taxonomy" id="3827"/>
    <lineage>
        <taxon>Eukaryota</taxon>
        <taxon>Viridiplantae</taxon>
        <taxon>Streptophyta</taxon>
        <taxon>Embryophyta</taxon>
        <taxon>Tracheophyta</taxon>
        <taxon>Spermatophyta</taxon>
        <taxon>Magnoliopsida</taxon>
        <taxon>eudicotyledons</taxon>
        <taxon>Gunneridae</taxon>
        <taxon>Pentapetalae</taxon>
        <taxon>rosids</taxon>
        <taxon>fabids</taxon>
        <taxon>Fabales</taxon>
        <taxon>Fabaceae</taxon>
        <taxon>Papilionoideae</taxon>
        <taxon>50 kb inversion clade</taxon>
        <taxon>NPAAA clade</taxon>
        <taxon>Hologalegina</taxon>
        <taxon>IRL clade</taxon>
        <taxon>Cicereae</taxon>
        <taxon>Cicer</taxon>
    </lineage>
</organism>
<reference evidence="4" key="2">
    <citation type="submission" date="2025-08" db="UniProtKB">
        <authorList>
            <consortium name="RefSeq"/>
        </authorList>
    </citation>
    <scope>IDENTIFICATION</scope>
    <source>
        <tissue evidence="4">Etiolated seedlings</tissue>
    </source>
</reference>
<dbReference type="PANTHER" id="PTHR46033">
    <property type="entry name" value="PROTEIN MAIN-LIKE 2"/>
    <property type="match status" value="1"/>
</dbReference>
<evidence type="ECO:0000259" key="2">
    <source>
        <dbReference type="Pfam" id="PF10536"/>
    </source>
</evidence>
<dbReference type="InterPro" id="IPR019557">
    <property type="entry name" value="AminoTfrase-like_pln_mobile"/>
</dbReference>